<keyword evidence="2" id="KW-1185">Reference proteome</keyword>
<accession>A0A9K3NG00</accession>
<organism evidence="1 2">
    <name type="scientific">Helianthus annuus</name>
    <name type="common">Common sunflower</name>
    <dbReference type="NCBI Taxonomy" id="4232"/>
    <lineage>
        <taxon>Eukaryota</taxon>
        <taxon>Viridiplantae</taxon>
        <taxon>Streptophyta</taxon>
        <taxon>Embryophyta</taxon>
        <taxon>Tracheophyta</taxon>
        <taxon>Spermatophyta</taxon>
        <taxon>Magnoliopsida</taxon>
        <taxon>eudicotyledons</taxon>
        <taxon>Gunneridae</taxon>
        <taxon>Pentapetalae</taxon>
        <taxon>asterids</taxon>
        <taxon>campanulids</taxon>
        <taxon>Asterales</taxon>
        <taxon>Asteraceae</taxon>
        <taxon>Asteroideae</taxon>
        <taxon>Heliantheae alliance</taxon>
        <taxon>Heliantheae</taxon>
        <taxon>Helianthus</taxon>
    </lineage>
</organism>
<dbReference type="Gramene" id="mRNA:HanXRQr2_Chr07g0297711">
    <property type="protein sequence ID" value="CDS:HanXRQr2_Chr07g0297711.1"/>
    <property type="gene ID" value="HanXRQr2_Chr07g0297711"/>
</dbReference>
<name>A0A9K3NG00_HELAN</name>
<gene>
    <name evidence="1" type="ORF">HanXRQr2_Chr07g0297711</name>
</gene>
<comment type="caution">
    <text evidence="1">The sequence shown here is derived from an EMBL/GenBank/DDBJ whole genome shotgun (WGS) entry which is preliminary data.</text>
</comment>
<reference evidence="1" key="2">
    <citation type="submission" date="2020-06" db="EMBL/GenBank/DDBJ databases">
        <title>Helianthus annuus Genome sequencing and assembly Release 2.</title>
        <authorList>
            <person name="Gouzy J."/>
            <person name="Langlade N."/>
            <person name="Munos S."/>
        </authorList>
    </citation>
    <scope>NUCLEOTIDE SEQUENCE</scope>
    <source>
        <tissue evidence="1">Leaves</tissue>
    </source>
</reference>
<dbReference type="Proteomes" id="UP000215914">
    <property type="component" value="Unassembled WGS sequence"/>
</dbReference>
<proteinExistence type="predicted"/>
<evidence type="ECO:0000313" key="2">
    <source>
        <dbReference type="Proteomes" id="UP000215914"/>
    </source>
</evidence>
<dbReference type="EMBL" id="MNCJ02000322">
    <property type="protein sequence ID" value="KAF5798846.1"/>
    <property type="molecule type" value="Genomic_DNA"/>
</dbReference>
<evidence type="ECO:0000313" key="1">
    <source>
        <dbReference type="EMBL" id="KAF5798846.1"/>
    </source>
</evidence>
<reference evidence="1" key="1">
    <citation type="journal article" date="2017" name="Nature">
        <title>The sunflower genome provides insights into oil metabolism, flowering and Asterid evolution.</title>
        <authorList>
            <person name="Badouin H."/>
            <person name="Gouzy J."/>
            <person name="Grassa C.J."/>
            <person name="Murat F."/>
            <person name="Staton S.E."/>
            <person name="Cottret L."/>
            <person name="Lelandais-Briere C."/>
            <person name="Owens G.L."/>
            <person name="Carrere S."/>
            <person name="Mayjonade B."/>
            <person name="Legrand L."/>
            <person name="Gill N."/>
            <person name="Kane N.C."/>
            <person name="Bowers J.E."/>
            <person name="Hubner S."/>
            <person name="Bellec A."/>
            <person name="Berard A."/>
            <person name="Berges H."/>
            <person name="Blanchet N."/>
            <person name="Boniface M.C."/>
            <person name="Brunel D."/>
            <person name="Catrice O."/>
            <person name="Chaidir N."/>
            <person name="Claudel C."/>
            <person name="Donnadieu C."/>
            <person name="Faraut T."/>
            <person name="Fievet G."/>
            <person name="Helmstetter N."/>
            <person name="King M."/>
            <person name="Knapp S.J."/>
            <person name="Lai Z."/>
            <person name="Le Paslier M.C."/>
            <person name="Lippi Y."/>
            <person name="Lorenzon L."/>
            <person name="Mandel J.R."/>
            <person name="Marage G."/>
            <person name="Marchand G."/>
            <person name="Marquand E."/>
            <person name="Bret-Mestries E."/>
            <person name="Morien E."/>
            <person name="Nambeesan S."/>
            <person name="Nguyen T."/>
            <person name="Pegot-Espagnet P."/>
            <person name="Pouilly N."/>
            <person name="Raftis F."/>
            <person name="Sallet E."/>
            <person name="Schiex T."/>
            <person name="Thomas J."/>
            <person name="Vandecasteele C."/>
            <person name="Vares D."/>
            <person name="Vear F."/>
            <person name="Vautrin S."/>
            <person name="Crespi M."/>
            <person name="Mangin B."/>
            <person name="Burke J.M."/>
            <person name="Salse J."/>
            <person name="Munos S."/>
            <person name="Vincourt P."/>
            <person name="Rieseberg L.H."/>
            <person name="Langlade N.B."/>
        </authorList>
    </citation>
    <scope>NUCLEOTIDE SEQUENCE</scope>
    <source>
        <tissue evidence="1">Leaves</tissue>
    </source>
</reference>
<protein>
    <submittedName>
        <fullName evidence="1">Uncharacterized protein</fullName>
    </submittedName>
</protein>
<dbReference type="AlphaFoldDB" id="A0A9K3NG00"/>
<sequence length="103" mass="12500">MTRLRVITRTRITTRHFSCFIRVHINAEWSCNWDSLITNPLRINFNRWHEASYRCHIISHMILVTDSKRARSIFKLSFTKNRSPSFSWRLREYISTDRLKTTV</sequence>